<sequence length="230" mass="25314">MTPEDQEILADFGSLTFYNTITQIVTLVGYGLFVLATLIAAQIITTKSWTRSRITLFACLITIYVGFTWELLCGVVVDLVSTKYTLVEVIAGPGGFQVEVERSDARALPSQYMQSWAGTITLLLSDGLVVWRAWTLFQDSRLPKFALAFLMIANVGAIYCAIQATYVVLVIMDAYVVVTKAFHVIVSLTITAFSCYPAIMIILISRDTSPLIDTFQATEIVGPNEDLDSP</sequence>
<evidence type="ECO:0000313" key="3">
    <source>
        <dbReference type="Proteomes" id="UP000053593"/>
    </source>
</evidence>
<accession>A0A0D0BWF3</accession>
<feature type="transmembrane region" description="Helical" evidence="1">
    <location>
        <begin position="181"/>
        <end position="204"/>
    </location>
</feature>
<proteinExistence type="predicted"/>
<evidence type="ECO:0008006" key="4">
    <source>
        <dbReference type="Google" id="ProtNLM"/>
    </source>
</evidence>
<keyword evidence="1" id="KW-1133">Transmembrane helix</keyword>
<keyword evidence="1" id="KW-0472">Membrane</keyword>
<organism evidence="2 3">
    <name type="scientific">Collybiopsis luxurians FD-317 M1</name>
    <dbReference type="NCBI Taxonomy" id="944289"/>
    <lineage>
        <taxon>Eukaryota</taxon>
        <taxon>Fungi</taxon>
        <taxon>Dikarya</taxon>
        <taxon>Basidiomycota</taxon>
        <taxon>Agaricomycotina</taxon>
        <taxon>Agaricomycetes</taxon>
        <taxon>Agaricomycetidae</taxon>
        <taxon>Agaricales</taxon>
        <taxon>Marasmiineae</taxon>
        <taxon>Omphalotaceae</taxon>
        <taxon>Collybiopsis</taxon>
        <taxon>Collybiopsis luxurians</taxon>
    </lineage>
</organism>
<keyword evidence="3" id="KW-1185">Reference proteome</keyword>
<dbReference type="OrthoDB" id="2744793at2759"/>
<feature type="transmembrane region" description="Helical" evidence="1">
    <location>
        <begin position="56"/>
        <end position="77"/>
    </location>
</feature>
<feature type="transmembrane region" description="Helical" evidence="1">
    <location>
        <begin position="146"/>
        <end position="169"/>
    </location>
</feature>
<dbReference type="EMBL" id="KN834821">
    <property type="protein sequence ID" value="KIK53989.1"/>
    <property type="molecule type" value="Genomic_DNA"/>
</dbReference>
<protein>
    <recommendedName>
        <fullName evidence="4">Chitin synthase export chaperone</fullName>
    </recommendedName>
</protein>
<dbReference type="Proteomes" id="UP000053593">
    <property type="component" value="Unassembled WGS sequence"/>
</dbReference>
<dbReference type="AlphaFoldDB" id="A0A0D0BWF3"/>
<feature type="transmembrane region" description="Helical" evidence="1">
    <location>
        <begin position="20"/>
        <end position="44"/>
    </location>
</feature>
<keyword evidence="1" id="KW-0812">Transmembrane</keyword>
<evidence type="ECO:0000256" key="1">
    <source>
        <dbReference type="SAM" id="Phobius"/>
    </source>
</evidence>
<reference evidence="2 3" key="1">
    <citation type="submission" date="2014-04" db="EMBL/GenBank/DDBJ databases">
        <title>Evolutionary Origins and Diversification of the Mycorrhizal Mutualists.</title>
        <authorList>
            <consortium name="DOE Joint Genome Institute"/>
            <consortium name="Mycorrhizal Genomics Consortium"/>
            <person name="Kohler A."/>
            <person name="Kuo A."/>
            <person name="Nagy L.G."/>
            <person name="Floudas D."/>
            <person name="Copeland A."/>
            <person name="Barry K.W."/>
            <person name="Cichocki N."/>
            <person name="Veneault-Fourrey C."/>
            <person name="LaButti K."/>
            <person name="Lindquist E.A."/>
            <person name="Lipzen A."/>
            <person name="Lundell T."/>
            <person name="Morin E."/>
            <person name="Murat C."/>
            <person name="Riley R."/>
            <person name="Ohm R."/>
            <person name="Sun H."/>
            <person name="Tunlid A."/>
            <person name="Henrissat B."/>
            <person name="Grigoriev I.V."/>
            <person name="Hibbett D.S."/>
            <person name="Martin F."/>
        </authorList>
    </citation>
    <scope>NUCLEOTIDE SEQUENCE [LARGE SCALE GENOMIC DNA]</scope>
    <source>
        <strain evidence="2 3">FD-317 M1</strain>
    </source>
</reference>
<name>A0A0D0BWF3_9AGAR</name>
<gene>
    <name evidence="2" type="ORF">GYMLUDRAFT_249888</name>
</gene>
<dbReference type="HOGENOM" id="CLU_071641_2_0_1"/>
<evidence type="ECO:0000313" key="2">
    <source>
        <dbReference type="EMBL" id="KIK53989.1"/>
    </source>
</evidence>